<dbReference type="InterPro" id="IPR012340">
    <property type="entry name" value="NA-bd_OB-fold"/>
</dbReference>
<dbReference type="Pfam" id="PF09414">
    <property type="entry name" value="RNA_ligase"/>
    <property type="match status" value="1"/>
</dbReference>
<dbReference type="GO" id="GO:0016874">
    <property type="term" value="F:ligase activity"/>
    <property type="evidence" value="ECO:0007669"/>
    <property type="project" value="UniProtKB-KW"/>
</dbReference>
<feature type="domain" description="RNA ligase" evidence="1">
    <location>
        <begin position="162"/>
        <end position="347"/>
    </location>
</feature>
<evidence type="ECO:0000313" key="3">
    <source>
        <dbReference type="Proteomes" id="UP000601223"/>
    </source>
</evidence>
<dbReference type="Pfam" id="PF21189">
    <property type="entry name" value="PHA02142"/>
    <property type="match status" value="1"/>
</dbReference>
<sequence>MLGMSTLKVTAERLVIHPHPNADALELAEVGRLRAVVAKGAYRTGDHAVYLPEGSVLPEPLIAELGLTGRLSGANKDRITAVRLRGELSQGIVCRPKALADVDLTAAAAAGTDFAELLGVVKWVPPVPVHLAGDMAPAPDLLPWLEVENIRRYPDLFVPGEQVIATEKIHGSATLMTLLAATGEVYASSKGFGKQRLAIKEAPHNLYWRAIRTYGVPGFAAAVAEAFGASRVGVFGEVFGRGVQDLPYGANAGVRPGYAVFDVAVDAGDGVRWLGLDEYAPLAQAHGVPLVPVLFRGAYDEAALTALAEGVETVSGTGANLREGLVVRTAPERYSGVTGGRAIGKLVSPAYLTRKGGTEYE</sequence>
<reference evidence="2 3" key="1">
    <citation type="submission" date="2021-01" db="EMBL/GenBank/DDBJ databases">
        <title>Whole genome shotgun sequence of Catellatospora bangladeshensis NBRC 107357.</title>
        <authorList>
            <person name="Komaki H."/>
            <person name="Tamura T."/>
        </authorList>
    </citation>
    <scope>NUCLEOTIDE SEQUENCE [LARGE SCALE GENOMIC DNA]</scope>
    <source>
        <strain evidence="2 3">NBRC 107357</strain>
    </source>
</reference>
<dbReference type="SUPFAM" id="SSF56091">
    <property type="entry name" value="DNA ligase/mRNA capping enzyme, catalytic domain"/>
    <property type="match status" value="1"/>
</dbReference>
<dbReference type="InterPro" id="IPR012646">
    <property type="entry name" value="RNA_ligase_DRB0094"/>
</dbReference>
<dbReference type="NCBIfam" id="TIGR02306">
    <property type="entry name" value="RNA_lig_DRB0094"/>
    <property type="match status" value="1"/>
</dbReference>
<dbReference type="Gene3D" id="2.40.50.140">
    <property type="entry name" value="Nucleic acid-binding proteins"/>
    <property type="match status" value="1"/>
</dbReference>
<evidence type="ECO:0000259" key="1">
    <source>
        <dbReference type="Pfam" id="PF09414"/>
    </source>
</evidence>
<keyword evidence="3" id="KW-1185">Reference proteome</keyword>
<protein>
    <submittedName>
        <fullName evidence="2">RNA ligase</fullName>
    </submittedName>
</protein>
<proteinExistence type="predicted"/>
<dbReference type="EMBL" id="BONF01000008">
    <property type="protein sequence ID" value="GIF79716.1"/>
    <property type="molecule type" value="Genomic_DNA"/>
</dbReference>
<dbReference type="Gene3D" id="3.30.470.30">
    <property type="entry name" value="DNA ligase/mRNA capping enzyme"/>
    <property type="match status" value="1"/>
</dbReference>
<keyword evidence="2" id="KW-0436">Ligase</keyword>
<dbReference type="AlphaFoldDB" id="A0A8J3J919"/>
<gene>
    <name evidence="2" type="ORF">Cba03nite_10650</name>
</gene>
<evidence type="ECO:0000313" key="2">
    <source>
        <dbReference type="EMBL" id="GIF79716.1"/>
    </source>
</evidence>
<comment type="caution">
    <text evidence="2">The sequence shown here is derived from an EMBL/GenBank/DDBJ whole genome shotgun (WGS) entry which is preliminary data.</text>
</comment>
<organism evidence="2 3">
    <name type="scientific">Catellatospora bangladeshensis</name>
    <dbReference type="NCBI Taxonomy" id="310355"/>
    <lineage>
        <taxon>Bacteria</taxon>
        <taxon>Bacillati</taxon>
        <taxon>Actinomycetota</taxon>
        <taxon>Actinomycetes</taxon>
        <taxon>Micromonosporales</taxon>
        <taxon>Micromonosporaceae</taxon>
        <taxon>Catellatospora</taxon>
    </lineage>
</organism>
<dbReference type="Proteomes" id="UP000601223">
    <property type="component" value="Unassembled WGS sequence"/>
</dbReference>
<dbReference type="InterPro" id="IPR021122">
    <property type="entry name" value="RNA_ligase_dom_REL/Rnl2"/>
</dbReference>
<name>A0A8J3J919_9ACTN</name>
<accession>A0A8J3J919</accession>